<evidence type="ECO:0000313" key="1">
    <source>
        <dbReference type="EMBL" id="CRL58921.1"/>
    </source>
</evidence>
<name>A0A0G4PZS4_9GAMM</name>
<dbReference type="RefSeq" id="WP_072062559.1">
    <property type="nucleotide sequence ID" value="NZ_CVRY01000001.1"/>
</dbReference>
<organism evidence="1 2">
    <name type="scientific">Proteus penneri</name>
    <dbReference type="NCBI Taxonomy" id="102862"/>
    <lineage>
        <taxon>Bacteria</taxon>
        <taxon>Pseudomonadati</taxon>
        <taxon>Pseudomonadota</taxon>
        <taxon>Gammaproteobacteria</taxon>
        <taxon>Enterobacterales</taxon>
        <taxon>Morganellaceae</taxon>
        <taxon>Proteus</taxon>
    </lineage>
</organism>
<gene>
    <name evidence="1" type="ORF">BN1804_00088</name>
</gene>
<dbReference type="PROSITE" id="PS51257">
    <property type="entry name" value="PROKAR_LIPOPROTEIN"/>
    <property type="match status" value="1"/>
</dbReference>
<accession>A0A0G4PZS4</accession>
<dbReference type="AlphaFoldDB" id="A0A0G4PZS4"/>
<reference evidence="2" key="1">
    <citation type="submission" date="2015-06" db="EMBL/GenBank/DDBJ databases">
        <authorList>
            <person name="Urmite Genomes"/>
        </authorList>
    </citation>
    <scope>NUCLEOTIDE SEQUENCE [LARGE SCALE GENOMIC DNA]</scope>
    <source>
        <strain evidence="2">CSUR P1867</strain>
    </source>
</reference>
<dbReference type="EMBL" id="CVRY01000001">
    <property type="protein sequence ID" value="CRL58921.1"/>
    <property type="molecule type" value="Genomic_DNA"/>
</dbReference>
<dbReference type="Proteomes" id="UP000183920">
    <property type="component" value="Unassembled WGS sequence"/>
</dbReference>
<evidence type="ECO:0000313" key="2">
    <source>
        <dbReference type="Proteomes" id="UP000183920"/>
    </source>
</evidence>
<proteinExistence type="predicted"/>
<evidence type="ECO:0008006" key="3">
    <source>
        <dbReference type="Google" id="ProtNLM"/>
    </source>
</evidence>
<sequence length="206" mass="23075">MLTISKLNTTVLLIAGLLISGCDNNSTVKTSNDISNIPVQTVSGFNMAYPTSFTMSREDTENYFKSLPDNVQDVTTEMMVYKSEPICDLTEVRLVYFKMIDVMSYDVDAGAQGIVDNIAIIDGMNEISTLIEPLAIPNVESRHVFFEGKYAKENVNYEGILAADLKTNRVWQLQLISNFNSLSNKQKNSQTLECTNKYIQTITINK</sequence>
<protein>
    <recommendedName>
        <fullName evidence="3">Lipoprotein</fullName>
    </recommendedName>
</protein>